<evidence type="ECO:0000259" key="2">
    <source>
        <dbReference type="PROSITE" id="PS51898"/>
    </source>
</evidence>
<feature type="domain" description="Tyr recombinase" evidence="2">
    <location>
        <begin position="1"/>
        <end position="143"/>
    </location>
</feature>
<dbReference type="InterPro" id="IPR002104">
    <property type="entry name" value="Integrase_catalytic"/>
</dbReference>
<dbReference type="Proteomes" id="UP001223084">
    <property type="component" value="Unassembled WGS sequence"/>
</dbReference>
<gene>
    <name evidence="3" type="ORF">QN341_00950</name>
</gene>
<dbReference type="Gene3D" id="1.10.443.10">
    <property type="entry name" value="Intergrase catalytic core"/>
    <property type="match status" value="1"/>
</dbReference>
<dbReference type="RefSeq" id="WP_285957658.1">
    <property type="nucleotide sequence ID" value="NZ_JASUZX010000001.1"/>
</dbReference>
<dbReference type="GO" id="GO:0015074">
    <property type="term" value="P:DNA integration"/>
    <property type="evidence" value="ECO:0007669"/>
    <property type="project" value="InterPro"/>
</dbReference>
<evidence type="ECO:0000256" key="1">
    <source>
        <dbReference type="ARBA" id="ARBA00023172"/>
    </source>
</evidence>
<protein>
    <submittedName>
        <fullName evidence="3">Tyrosine-type recombinase/integrase</fullName>
    </submittedName>
</protein>
<dbReference type="EMBL" id="JASUZX010000001">
    <property type="protein sequence ID" value="MDL5039665.1"/>
    <property type="molecule type" value="Genomic_DNA"/>
</dbReference>
<reference evidence="3" key="1">
    <citation type="submission" date="2023-06" db="EMBL/GenBank/DDBJ databases">
        <title>Probiogenomic evaluation and L lactic producing Weizmannia coaggulans BKMTCR2-2 from tree bark.</title>
        <authorList>
            <person name="Mahittikon J."/>
            <person name="Tanasupawat S."/>
        </authorList>
    </citation>
    <scope>NUCLEOTIDE SEQUENCE</scope>
    <source>
        <strain evidence="3">BKMTCR2-2</strain>
    </source>
</reference>
<dbReference type="PROSITE" id="PS51898">
    <property type="entry name" value="TYR_RECOMBINASE"/>
    <property type="match status" value="1"/>
</dbReference>
<dbReference type="InterPro" id="IPR013762">
    <property type="entry name" value="Integrase-like_cat_sf"/>
</dbReference>
<evidence type="ECO:0000313" key="4">
    <source>
        <dbReference type="Proteomes" id="UP001223084"/>
    </source>
</evidence>
<organism evidence="3 4">
    <name type="scientific">Heyndrickxia coagulans</name>
    <name type="common">Weizmannia coagulans</name>
    <dbReference type="NCBI Taxonomy" id="1398"/>
    <lineage>
        <taxon>Bacteria</taxon>
        <taxon>Bacillati</taxon>
        <taxon>Bacillota</taxon>
        <taxon>Bacilli</taxon>
        <taxon>Bacillales</taxon>
        <taxon>Bacillaceae</taxon>
        <taxon>Heyndrickxia</taxon>
    </lineage>
</organism>
<dbReference type="InterPro" id="IPR011010">
    <property type="entry name" value="DNA_brk_join_enz"/>
</dbReference>
<keyword evidence="1" id="KW-0233">DNA recombination</keyword>
<comment type="caution">
    <text evidence="3">The sequence shown here is derived from an EMBL/GenBank/DDBJ whole genome shotgun (WGS) entry which is preliminary data.</text>
</comment>
<evidence type="ECO:0000313" key="3">
    <source>
        <dbReference type="EMBL" id="MDL5039665.1"/>
    </source>
</evidence>
<dbReference type="GO" id="GO:0003677">
    <property type="term" value="F:DNA binding"/>
    <property type="evidence" value="ECO:0007669"/>
    <property type="project" value="InterPro"/>
</dbReference>
<proteinExistence type="predicted"/>
<dbReference type="AlphaFoldDB" id="A0AAW7C7Q5"/>
<dbReference type="GO" id="GO:0006310">
    <property type="term" value="P:DNA recombination"/>
    <property type="evidence" value="ECO:0007669"/>
    <property type="project" value="UniProtKB-KW"/>
</dbReference>
<accession>A0AAW7C7Q5</accession>
<dbReference type="Pfam" id="PF00589">
    <property type="entry name" value="Phage_integrase"/>
    <property type="match status" value="1"/>
</dbReference>
<name>A0AAW7C7Q5_HEYCO</name>
<sequence>MTDIDFQRCQIRVNQGKGKKDRIVPFLTTFKELLAMHADSAKKKGAVYLFESLWKKKYTDRGIRKILKKYSDQAGMVQSISPYKLRHFLLTWLKKNKALTMHSFSLIVDMQSASHLKCILSWPLPVLRMNMSVLSLSFPYKHE</sequence>
<dbReference type="SUPFAM" id="SSF56349">
    <property type="entry name" value="DNA breaking-rejoining enzymes"/>
    <property type="match status" value="1"/>
</dbReference>